<evidence type="ECO:0000313" key="3">
    <source>
        <dbReference type="Proteomes" id="UP001497623"/>
    </source>
</evidence>
<dbReference type="Proteomes" id="UP001497623">
    <property type="component" value="Unassembled WGS sequence"/>
</dbReference>
<dbReference type="AlphaFoldDB" id="A0AAV2SSW4"/>
<comment type="caution">
    <text evidence="2">The sequence shown here is derived from an EMBL/GenBank/DDBJ whole genome shotgun (WGS) entry which is preliminary data.</text>
</comment>
<feature type="transmembrane region" description="Helical" evidence="1">
    <location>
        <begin position="50"/>
        <end position="77"/>
    </location>
</feature>
<accession>A0AAV2SSW4</accession>
<name>A0AAV2SSW4_MEGNR</name>
<evidence type="ECO:0000256" key="1">
    <source>
        <dbReference type="SAM" id="Phobius"/>
    </source>
</evidence>
<protein>
    <submittedName>
        <fullName evidence="2">Uncharacterized protein</fullName>
    </submittedName>
</protein>
<keyword evidence="1" id="KW-0472">Membrane</keyword>
<proteinExistence type="predicted"/>
<feature type="non-terminal residue" evidence="2">
    <location>
        <position position="144"/>
    </location>
</feature>
<gene>
    <name evidence="2" type="ORF">MNOR_LOCUS41285</name>
</gene>
<feature type="non-terminal residue" evidence="2">
    <location>
        <position position="1"/>
    </location>
</feature>
<dbReference type="EMBL" id="CAXKWB010147152">
    <property type="protein sequence ID" value="CAL4247320.1"/>
    <property type="molecule type" value="Genomic_DNA"/>
</dbReference>
<keyword evidence="3" id="KW-1185">Reference proteome</keyword>
<reference evidence="2 3" key="1">
    <citation type="submission" date="2024-05" db="EMBL/GenBank/DDBJ databases">
        <authorList>
            <person name="Wallberg A."/>
        </authorList>
    </citation>
    <scope>NUCLEOTIDE SEQUENCE [LARGE SCALE GENOMIC DNA]</scope>
</reference>
<sequence length="144" mass="15967">SILKVRAEVHQVSSECSIYPCCEFTSAAPHSQQSSTVIKDMEVTMDMDKFILLATLIPLVLATALAFAIVALCFCYCKLRDLREKSEVSHLAEDISKVAVGTTTHLSHPPTVSQNIQSETSMSKDVQFYSLPVSENHLLPYNYI</sequence>
<keyword evidence="1" id="KW-0812">Transmembrane</keyword>
<organism evidence="2 3">
    <name type="scientific">Meganyctiphanes norvegica</name>
    <name type="common">Northern krill</name>
    <name type="synonym">Thysanopoda norvegica</name>
    <dbReference type="NCBI Taxonomy" id="48144"/>
    <lineage>
        <taxon>Eukaryota</taxon>
        <taxon>Metazoa</taxon>
        <taxon>Ecdysozoa</taxon>
        <taxon>Arthropoda</taxon>
        <taxon>Crustacea</taxon>
        <taxon>Multicrustacea</taxon>
        <taxon>Malacostraca</taxon>
        <taxon>Eumalacostraca</taxon>
        <taxon>Eucarida</taxon>
        <taxon>Euphausiacea</taxon>
        <taxon>Euphausiidae</taxon>
        <taxon>Meganyctiphanes</taxon>
    </lineage>
</organism>
<keyword evidence="1" id="KW-1133">Transmembrane helix</keyword>
<evidence type="ECO:0000313" key="2">
    <source>
        <dbReference type="EMBL" id="CAL4247320.1"/>
    </source>
</evidence>